<sequence length="448" mass="49347">MHNFDVPRQWWQCVDERGVGIAPPRIMAQPEKEAREEGDDLLEALEVRSCTSFDHRSESDTDDFKDFSPEKTTEKIRVVDEAETPEGKARDAMKPSEAKRLLVPKSAEETEDETKEESCSDKAEDDLADKLRETVLQAADTKQADTKQADTKQADTKQADTQQTDTKQADTKQADTKQADTKQTDTKQAATKQADTKPAEIKQAETKVETKKPVMPALMLSRSPSPGLEAGLDMSALVKSEVSAQIAALQEEMADLRASVGMLQQLRGEEKAVGQEDLAEIRSSVKRELHDVQEVVNGELKDLTSSFRAEFLQMSQRVAALDEANAQLSQTIAAVSLDSSAARAAFEEVRPAISNLAGAQSALGSAQRESEKQLNACILRQRSDALALNARVKDMESGWRGFAGCFCKRRRPAETPFRPSEFAPNKLEAQQIPVDSERQRPGPLSDAD</sequence>
<evidence type="ECO:0000313" key="3">
    <source>
        <dbReference type="EMBL" id="CAJ1405969.1"/>
    </source>
</evidence>
<dbReference type="AlphaFoldDB" id="A0AA36JJ28"/>
<dbReference type="Gene3D" id="2.160.20.80">
    <property type="entry name" value="E3 ubiquitin-protein ligase SopA"/>
    <property type="match status" value="1"/>
</dbReference>
<evidence type="ECO:0000256" key="1">
    <source>
        <dbReference type="SAM" id="Coils"/>
    </source>
</evidence>
<keyword evidence="4" id="KW-1185">Reference proteome</keyword>
<feature type="compositionally biased region" description="Basic and acidic residues" evidence="2">
    <location>
        <begin position="194"/>
        <end position="212"/>
    </location>
</feature>
<feature type="compositionally biased region" description="Basic and acidic residues" evidence="2">
    <location>
        <begin position="142"/>
        <end position="158"/>
    </location>
</feature>
<proteinExistence type="predicted"/>
<feature type="compositionally biased region" description="Basic and acidic residues" evidence="2">
    <location>
        <begin position="167"/>
        <end position="185"/>
    </location>
</feature>
<name>A0AA36JJ28_9DINO</name>
<evidence type="ECO:0000313" key="4">
    <source>
        <dbReference type="Proteomes" id="UP001178507"/>
    </source>
</evidence>
<feature type="compositionally biased region" description="Basic and acidic residues" evidence="2">
    <location>
        <begin position="53"/>
        <end position="100"/>
    </location>
</feature>
<protein>
    <submittedName>
        <fullName evidence="3">Uncharacterized protein</fullName>
    </submittedName>
</protein>
<evidence type="ECO:0000256" key="2">
    <source>
        <dbReference type="SAM" id="MobiDB-lite"/>
    </source>
</evidence>
<feature type="region of interest" description="Disordered" evidence="2">
    <location>
        <begin position="51"/>
        <end position="221"/>
    </location>
</feature>
<organism evidence="3 4">
    <name type="scientific">Effrenium voratum</name>
    <dbReference type="NCBI Taxonomy" id="2562239"/>
    <lineage>
        <taxon>Eukaryota</taxon>
        <taxon>Sar</taxon>
        <taxon>Alveolata</taxon>
        <taxon>Dinophyceae</taxon>
        <taxon>Suessiales</taxon>
        <taxon>Symbiodiniaceae</taxon>
        <taxon>Effrenium</taxon>
    </lineage>
</organism>
<accession>A0AA36JJ28</accession>
<feature type="region of interest" description="Disordered" evidence="2">
    <location>
        <begin position="415"/>
        <end position="448"/>
    </location>
</feature>
<gene>
    <name evidence="3" type="ORF">EVOR1521_LOCUS28044</name>
</gene>
<keyword evidence="1" id="KW-0175">Coiled coil</keyword>
<reference evidence="3" key="1">
    <citation type="submission" date="2023-08" db="EMBL/GenBank/DDBJ databases">
        <authorList>
            <person name="Chen Y."/>
            <person name="Shah S."/>
            <person name="Dougan E. K."/>
            <person name="Thang M."/>
            <person name="Chan C."/>
        </authorList>
    </citation>
    <scope>NUCLEOTIDE SEQUENCE</scope>
</reference>
<feature type="coiled-coil region" evidence="1">
    <location>
        <begin position="239"/>
        <end position="266"/>
    </location>
</feature>
<dbReference type="EMBL" id="CAUJNA010003610">
    <property type="protein sequence ID" value="CAJ1405969.1"/>
    <property type="molecule type" value="Genomic_DNA"/>
</dbReference>
<dbReference type="Proteomes" id="UP001178507">
    <property type="component" value="Unassembled WGS sequence"/>
</dbReference>
<comment type="caution">
    <text evidence="3">The sequence shown here is derived from an EMBL/GenBank/DDBJ whole genome shotgun (WGS) entry which is preliminary data.</text>
</comment>